<sequence>MNNFRDLTKFVNLENINIFVAPASTNRPLVKVELDFNLLKNILKNENLNFLELDNIKLEDEQKAIFDEIFNSCNFAPRDNKIKILKADSNRVLIEFSNSNKTIMKYYDKAEDINI</sequence>
<evidence type="ECO:0000313" key="2">
    <source>
        <dbReference type="Proteomes" id="UP000245014"/>
    </source>
</evidence>
<dbReference type="RefSeq" id="WP_109158696.1">
    <property type="nucleotide sequence ID" value="NZ_QEYI01000009.1"/>
</dbReference>
<organism evidence="1 2">
    <name type="scientific">Aliarcobacter skirrowii</name>
    <dbReference type="NCBI Taxonomy" id="28200"/>
    <lineage>
        <taxon>Bacteria</taxon>
        <taxon>Pseudomonadati</taxon>
        <taxon>Campylobacterota</taxon>
        <taxon>Epsilonproteobacteria</taxon>
        <taxon>Campylobacterales</taxon>
        <taxon>Arcobacteraceae</taxon>
        <taxon>Aliarcobacter</taxon>
    </lineage>
</organism>
<dbReference type="EMBL" id="QEYI01000009">
    <property type="protein sequence ID" value="PWE19975.1"/>
    <property type="molecule type" value="Genomic_DNA"/>
</dbReference>
<dbReference type="Proteomes" id="UP000245014">
    <property type="component" value="Unassembled WGS sequence"/>
</dbReference>
<proteinExistence type="predicted"/>
<name>A0A2U2BYS6_9BACT</name>
<protein>
    <submittedName>
        <fullName evidence="1">Uncharacterized protein</fullName>
    </submittedName>
</protein>
<dbReference type="AlphaFoldDB" id="A0A2U2BYS6"/>
<comment type="caution">
    <text evidence="1">The sequence shown here is derived from an EMBL/GenBank/DDBJ whole genome shotgun (WGS) entry which is preliminary data.</text>
</comment>
<reference evidence="1 2" key="1">
    <citation type="submission" date="2018-05" db="EMBL/GenBank/DDBJ databases">
        <title>Antimicrobial susceptibility testing and genomic analysis of Arcobacter skirrowii strains and one Arcobacter butzleri isolated from German poultry farms.</title>
        <authorList>
            <person name="Haenel I."/>
            <person name="Hotzel H."/>
            <person name="Tomaso H."/>
            <person name="Busch A."/>
        </authorList>
    </citation>
    <scope>NUCLEOTIDE SEQUENCE [LARGE SCALE GENOMIC DNA]</scope>
    <source>
        <strain evidence="2">v</strain>
    </source>
</reference>
<evidence type="ECO:0000313" key="1">
    <source>
        <dbReference type="EMBL" id="PWE19975.1"/>
    </source>
</evidence>
<accession>A0A2U2BYS6</accession>
<gene>
    <name evidence="1" type="ORF">DF188_08660</name>
</gene>